<evidence type="ECO:0000256" key="1">
    <source>
        <dbReference type="SAM" id="Phobius"/>
    </source>
</evidence>
<sequence length="126" mass="14186">MTGHGIHALPIYYAIALAGSIIINILNVISINFEYNLRAQLPILWELLQYMPARCRSRVPKIPWVANCAAIVLFGNDSARSPVYCLDSSLFSDGNVTETVRVTKMRTKRYSTDPILFNKKRTVANI</sequence>
<evidence type="ECO:0000313" key="2">
    <source>
        <dbReference type="EnsemblMetazoa" id="GBRI008414-PA"/>
    </source>
</evidence>
<feature type="transmembrane region" description="Helical" evidence="1">
    <location>
        <begin position="12"/>
        <end position="33"/>
    </location>
</feature>
<keyword evidence="1" id="KW-0472">Membrane</keyword>
<dbReference type="VEuPathDB" id="VectorBase:GBRI008414"/>
<name>A0A1A9W6Y5_9MUSC</name>
<dbReference type="AlphaFoldDB" id="A0A1A9W6Y5"/>
<accession>A0A1A9W6Y5</accession>
<dbReference type="EnsemblMetazoa" id="GBRI008414-RA">
    <property type="protein sequence ID" value="GBRI008414-PA"/>
    <property type="gene ID" value="GBRI008414"/>
</dbReference>
<reference evidence="2" key="2">
    <citation type="submission" date="2020-05" db="UniProtKB">
        <authorList>
            <consortium name="EnsemblMetazoa"/>
        </authorList>
    </citation>
    <scope>IDENTIFICATION</scope>
    <source>
        <strain evidence="2">IAEA</strain>
    </source>
</reference>
<proteinExistence type="predicted"/>
<organism evidence="2 3">
    <name type="scientific">Glossina brevipalpis</name>
    <dbReference type="NCBI Taxonomy" id="37001"/>
    <lineage>
        <taxon>Eukaryota</taxon>
        <taxon>Metazoa</taxon>
        <taxon>Ecdysozoa</taxon>
        <taxon>Arthropoda</taxon>
        <taxon>Hexapoda</taxon>
        <taxon>Insecta</taxon>
        <taxon>Pterygota</taxon>
        <taxon>Neoptera</taxon>
        <taxon>Endopterygota</taxon>
        <taxon>Diptera</taxon>
        <taxon>Brachycera</taxon>
        <taxon>Muscomorpha</taxon>
        <taxon>Hippoboscoidea</taxon>
        <taxon>Glossinidae</taxon>
        <taxon>Glossina</taxon>
    </lineage>
</organism>
<keyword evidence="1" id="KW-1133">Transmembrane helix</keyword>
<protein>
    <submittedName>
        <fullName evidence="2">Uncharacterized protein</fullName>
    </submittedName>
</protein>
<evidence type="ECO:0000313" key="3">
    <source>
        <dbReference type="Proteomes" id="UP000091820"/>
    </source>
</evidence>
<reference evidence="3" key="1">
    <citation type="submission" date="2014-03" db="EMBL/GenBank/DDBJ databases">
        <authorList>
            <person name="Aksoy S."/>
            <person name="Warren W."/>
            <person name="Wilson R.K."/>
        </authorList>
    </citation>
    <scope>NUCLEOTIDE SEQUENCE [LARGE SCALE GENOMIC DNA]</scope>
    <source>
        <strain evidence="3">IAEA</strain>
    </source>
</reference>
<keyword evidence="1" id="KW-0812">Transmembrane</keyword>
<dbReference type="Proteomes" id="UP000091820">
    <property type="component" value="Unassembled WGS sequence"/>
</dbReference>
<keyword evidence="3" id="KW-1185">Reference proteome</keyword>